<name>A0A9J7KZK1_BRAFL</name>
<gene>
    <name evidence="5" type="primary">LOC118413362</name>
</gene>
<feature type="compositionally biased region" description="Low complexity" evidence="2">
    <location>
        <begin position="1657"/>
        <end position="1668"/>
    </location>
</feature>
<dbReference type="Proteomes" id="UP000001554">
    <property type="component" value="Chromosome 4"/>
</dbReference>
<feature type="region of interest" description="Disordered" evidence="2">
    <location>
        <begin position="1572"/>
        <end position="1598"/>
    </location>
</feature>
<dbReference type="PANTHER" id="PTHR45999:SF6">
    <property type="entry name" value="MHD2 DOMAIN-CONTAINING PROTEIN"/>
    <property type="match status" value="1"/>
</dbReference>
<accession>A0A9J7KZK1</accession>
<feature type="region of interest" description="Disordered" evidence="2">
    <location>
        <begin position="823"/>
        <end position="955"/>
    </location>
</feature>
<dbReference type="Gene3D" id="1.20.58.1100">
    <property type="match status" value="1"/>
</dbReference>
<feature type="compositionally biased region" description="Low complexity" evidence="2">
    <location>
        <begin position="836"/>
        <end position="848"/>
    </location>
</feature>
<proteinExistence type="predicted"/>
<feature type="region of interest" description="Disordered" evidence="2">
    <location>
        <begin position="1274"/>
        <end position="1334"/>
    </location>
</feature>
<feature type="compositionally biased region" description="Basic and acidic residues" evidence="2">
    <location>
        <begin position="1676"/>
        <end position="1691"/>
    </location>
</feature>
<evidence type="ECO:0000256" key="2">
    <source>
        <dbReference type="SAM" id="MobiDB-lite"/>
    </source>
</evidence>
<feature type="compositionally biased region" description="Pro residues" evidence="2">
    <location>
        <begin position="162"/>
        <end position="171"/>
    </location>
</feature>
<dbReference type="GeneID" id="118413362"/>
<dbReference type="InterPro" id="IPR052095">
    <property type="entry name" value="UNC-13_domain"/>
</dbReference>
<dbReference type="InterPro" id="IPR036388">
    <property type="entry name" value="WH-like_DNA-bd_sf"/>
</dbReference>
<organism evidence="4 5">
    <name type="scientific">Branchiostoma floridae</name>
    <name type="common">Florida lancelet</name>
    <name type="synonym">Amphioxus</name>
    <dbReference type="NCBI Taxonomy" id="7739"/>
    <lineage>
        <taxon>Eukaryota</taxon>
        <taxon>Metazoa</taxon>
        <taxon>Chordata</taxon>
        <taxon>Cephalochordata</taxon>
        <taxon>Leptocardii</taxon>
        <taxon>Amphioxiformes</taxon>
        <taxon>Branchiostomatidae</taxon>
        <taxon>Branchiostoma</taxon>
    </lineage>
</organism>
<feature type="region of interest" description="Disordered" evidence="2">
    <location>
        <begin position="702"/>
        <end position="791"/>
    </location>
</feature>
<keyword evidence="1" id="KW-0268">Exocytosis</keyword>
<dbReference type="InterPro" id="IPR036390">
    <property type="entry name" value="WH_DNA-bd_sf"/>
</dbReference>
<feature type="compositionally biased region" description="Polar residues" evidence="2">
    <location>
        <begin position="1288"/>
        <end position="1307"/>
    </location>
</feature>
<feature type="compositionally biased region" description="Acidic residues" evidence="2">
    <location>
        <begin position="768"/>
        <end position="777"/>
    </location>
</feature>
<dbReference type="Gene3D" id="1.10.10.10">
    <property type="entry name" value="Winged helix-like DNA-binding domain superfamily/Winged helix DNA-binding domain"/>
    <property type="match status" value="1"/>
</dbReference>
<dbReference type="RefSeq" id="XP_035672608.1">
    <property type="nucleotide sequence ID" value="XM_035816715.1"/>
</dbReference>
<feature type="compositionally biased region" description="Polar residues" evidence="2">
    <location>
        <begin position="198"/>
        <end position="213"/>
    </location>
</feature>
<dbReference type="InterPro" id="IPR014772">
    <property type="entry name" value="Munc13_dom-2"/>
</dbReference>
<feature type="region of interest" description="Disordered" evidence="2">
    <location>
        <begin position="1"/>
        <end position="20"/>
    </location>
</feature>
<feature type="compositionally biased region" description="Acidic residues" evidence="2">
    <location>
        <begin position="1572"/>
        <end position="1597"/>
    </location>
</feature>
<evidence type="ECO:0000313" key="4">
    <source>
        <dbReference type="Proteomes" id="UP000001554"/>
    </source>
</evidence>
<feature type="domain" description="MHD2" evidence="3">
    <location>
        <begin position="1390"/>
        <end position="1499"/>
    </location>
</feature>
<dbReference type="PANTHER" id="PTHR45999">
    <property type="entry name" value="UNC-13-4A, ISOFORM B"/>
    <property type="match status" value="1"/>
</dbReference>
<feature type="region of interest" description="Disordered" evidence="2">
    <location>
        <begin position="1656"/>
        <end position="1733"/>
    </location>
</feature>
<keyword evidence="4" id="KW-1185">Reference proteome</keyword>
<sequence>MADRSIPTPATVDEEDGRMSAGKDVIGASEVFSQLLASEASAWSREEGMGVVLADPGTSAGPWEQAPGVGGQLIQHAQTLKNIHNYFKNLESRRCCMSLAGRQTVFSHMRVVKQDGDASLEEGAMSATKKGVRISHRHLSDKEFRLYKVALVCAQFPVLSAPDPPSTPHTPSPSAQRKFQFPHKPTLTPIPSSPLPNSDPQTQEVGSQRSTAKGSGGQGSGSSDEDKLTSPVQPEALCELVRQAFGLSQERHLQYTRLIRDETNTKSTAKLLVEELVGQLSILENNSHSFYSPQAFLSRNAYDFWQQNERQNITRLIGKFWHFALPPPLASTHKYLRDHHTDYKNLMAKLIKYEEACKEDLSSSGSDKPQSILSSTSKRLLQEFSLRYGVGELYSRIVYLEHLTNNLEQSWDTWYIQHVTESLSKIREILHFHAGTMVTVKQELTVLENSVMLLHGQCGNAFTRIKRLFKENKPPHAVASLIDLLEVVLNVKELLTGRKVRGVQQWLVQYAKERLALSYERHKTLAQNELKLHTYGPGLSPKLLNILLINIRDEIQDYKENFQQVFSKYFDMVQLAATEYYSFFMEDVVTLCEQGLGSADVEQDRLMLSLAYRLNQLDEDLNNYIHPSHQRWRRSFLKQALHWLDVMKEDVQTLVVQAVGADKYKPLTIMDKNIPAKVMSQHLRSKVGRSLTPSLHSAFNSVTSSITSSPKMHTPNSDSSTPKPPSMHSSEGTLSPNQERRDNHVTLSANERLPPGMPQRSMSLPDAVYDDNDDDENQSSLSFRTDPGRHVSLPIGSYESASEKMSIASMIIEVSTVEQVSDDSRDANDYVPVPNAADATATTSSESTLVNSQIQSDLSQVSPDSTLVAEDPSNKVDPGMAKSVKKDKNSSQKRTSVDYGTDQFQDVDSSEDSFSSDDDFRFIEDYHQKGGKAPQQTTTTTTSGSEDNTDDQQAGLPPLEFVSLMEGFQGFSSSDMPIKRPDAVVASKECKNNKVDRILGTDTVRDGASRTQNTLDQESLPKGLQNGLDRDRTYSGSIDDSFASLSSFGTATDSDSREGKIKVCPLSASYVDITCMIRRAAEFVETLCKVLCPDESVLVPISEVETDAEEVIGQQEGLEDAHSLVTDIRYGLYQKLLQVFSSVLCLYGDNLLCLDLCATPDNVARELLGTMMVQHLMGEKENYATWGCRHMLNNMSSCFQYISKQASYLCDSFEPVTEEMCVRINNIHALLDVLPKVDELLHRAVGSISCKDSRCQDAVNEDYVVVDLCTPGTPSTSPWTDSDRDGTGHSSTTPHPSPTRQVSNGQRSAGERSPGDGTPGQRAPDRKSSGKRGNRSAYVPYRATVVCHVRWHLHRVRNGLIRLLAYKINLFFHQALSLLLSLPLYGYTIQQRLQPLAEFLTNHFQAFSDWLYTDCVPKLQKSIWELIVKDFEEEASKLKHQNNTAAKAKTLLQAVAFLVQFVHAEGQGLDLEDLMAPAEGVLSELEWYTVPTRQLISQYKRLAAQDFVPSRRLSAQNVRLPSLEVMSWMRHEMHSVRKCFSGRQMVDWVVSHAHMLGQEHRPASWYNRSALQEEEEEMDGTYDEEDADDDDEDDSEDLEQKAIQLCQAFLDSGVIRSVLEDNSRAGSNVLSETSSLAGPLPELVVVSRPTSVLASLTTGTTANTTGTGQPNLSEVDEGHLSESSQPEDKRVRTLSNNESRLRSVSESDPDSSYHFPERLGSDPRGTPPQIPDDPDVFANTDSHLYRFTDIEVWRIKRNTEDQTATTNSSFASQTDLKARKVQPDFLLNILQTRKQRDDLAKRFLRDLAKGMEHHTVGCLDLIWQ</sequence>
<dbReference type="SUPFAM" id="SSF46785">
    <property type="entry name" value="Winged helix' DNA-binding domain"/>
    <property type="match status" value="1"/>
</dbReference>
<feature type="compositionally biased region" description="Acidic residues" evidence="2">
    <location>
        <begin position="908"/>
        <end position="917"/>
    </location>
</feature>
<feature type="region of interest" description="Disordered" evidence="2">
    <location>
        <begin position="160"/>
        <end position="231"/>
    </location>
</feature>
<reference evidence="5" key="2">
    <citation type="submission" date="2025-08" db="UniProtKB">
        <authorList>
            <consortium name="RefSeq"/>
        </authorList>
    </citation>
    <scope>IDENTIFICATION</scope>
    <source>
        <strain evidence="5">S238N-H82</strain>
        <tissue evidence="5">Testes</tissue>
    </source>
</reference>
<protein>
    <submittedName>
        <fullName evidence="5">Uncharacterized protein LOC118413362 isoform X2</fullName>
    </submittedName>
</protein>
<evidence type="ECO:0000256" key="1">
    <source>
        <dbReference type="ARBA" id="ARBA00022483"/>
    </source>
</evidence>
<feature type="compositionally biased region" description="Basic and acidic residues" evidence="2">
    <location>
        <begin position="918"/>
        <end position="928"/>
    </location>
</feature>
<reference evidence="4" key="1">
    <citation type="journal article" date="2020" name="Nat. Ecol. Evol.">
        <title>Deeply conserved synteny resolves early events in vertebrate evolution.</title>
        <authorList>
            <person name="Simakov O."/>
            <person name="Marletaz F."/>
            <person name="Yue J.X."/>
            <person name="O'Connell B."/>
            <person name="Jenkins J."/>
            <person name="Brandt A."/>
            <person name="Calef R."/>
            <person name="Tung C.H."/>
            <person name="Huang T.K."/>
            <person name="Schmutz J."/>
            <person name="Satoh N."/>
            <person name="Yu J.K."/>
            <person name="Putnam N.H."/>
            <person name="Green R.E."/>
            <person name="Rokhsar D.S."/>
        </authorList>
    </citation>
    <scope>NUCLEOTIDE SEQUENCE [LARGE SCALE GENOMIC DNA]</scope>
    <source>
        <strain evidence="4">S238N-H82</strain>
    </source>
</reference>
<evidence type="ECO:0000259" key="3">
    <source>
        <dbReference type="PROSITE" id="PS51259"/>
    </source>
</evidence>
<feature type="region of interest" description="Disordered" evidence="2">
    <location>
        <begin position="1006"/>
        <end position="1028"/>
    </location>
</feature>
<feature type="compositionally biased region" description="Polar residues" evidence="2">
    <location>
        <begin position="849"/>
        <end position="865"/>
    </location>
</feature>
<dbReference type="GO" id="GO:0006887">
    <property type="term" value="P:exocytosis"/>
    <property type="evidence" value="ECO:0007669"/>
    <property type="project" value="UniProtKB-KW"/>
</dbReference>
<feature type="compositionally biased region" description="Polar residues" evidence="2">
    <location>
        <begin position="702"/>
        <end position="737"/>
    </location>
</feature>
<dbReference type="PROSITE" id="PS51259">
    <property type="entry name" value="MHD2"/>
    <property type="match status" value="1"/>
</dbReference>
<evidence type="ECO:0000313" key="5">
    <source>
        <dbReference type="RefSeq" id="XP_035672608.1"/>
    </source>
</evidence>